<accession>A0A2P2PPC3</accession>
<dbReference type="AlphaFoldDB" id="A0A2P2PPC3"/>
<protein>
    <submittedName>
        <fullName evidence="1">Uncharacterized protein</fullName>
    </submittedName>
</protein>
<sequence length="41" mass="4782">MQVYLKPGIFICIFHVNVHFASNSELTFCSLFTINFQNELD</sequence>
<name>A0A2P2PPC3_RHIMU</name>
<evidence type="ECO:0000313" key="1">
    <source>
        <dbReference type="EMBL" id="MBX56577.1"/>
    </source>
</evidence>
<reference evidence="1" key="1">
    <citation type="submission" date="2018-02" db="EMBL/GenBank/DDBJ databases">
        <title>Rhizophora mucronata_Transcriptome.</title>
        <authorList>
            <person name="Meera S.P."/>
            <person name="Sreeshan A."/>
            <person name="Augustine A."/>
        </authorList>
    </citation>
    <scope>NUCLEOTIDE SEQUENCE</scope>
    <source>
        <tissue evidence="1">Leaf</tissue>
    </source>
</reference>
<dbReference type="EMBL" id="GGEC01076093">
    <property type="protein sequence ID" value="MBX56577.1"/>
    <property type="molecule type" value="Transcribed_RNA"/>
</dbReference>
<proteinExistence type="predicted"/>
<organism evidence="1">
    <name type="scientific">Rhizophora mucronata</name>
    <name type="common">Asiatic mangrove</name>
    <dbReference type="NCBI Taxonomy" id="61149"/>
    <lineage>
        <taxon>Eukaryota</taxon>
        <taxon>Viridiplantae</taxon>
        <taxon>Streptophyta</taxon>
        <taxon>Embryophyta</taxon>
        <taxon>Tracheophyta</taxon>
        <taxon>Spermatophyta</taxon>
        <taxon>Magnoliopsida</taxon>
        <taxon>eudicotyledons</taxon>
        <taxon>Gunneridae</taxon>
        <taxon>Pentapetalae</taxon>
        <taxon>rosids</taxon>
        <taxon>fabids</taxon>
        <taxon>Malpighiales</taxon>
        <taxon>Rhizophoraceae</taxon>
        <taxon>Rhizophora</taxon>
    </lineage>
</organism>